<keyword evidence="2" id="KW-1185">Reference proteome</keyword>
<reference evidence="1" key="1">
    <citation type="submission" date="2023-05" db="EMBL/GenBank/DDBJ databases">
        <authorList>
            <person name="Stuckert A."/>
        </authorList>
    </citation>
    <scope>NUCLEOTIDE SEQUENCE</scope>
</reference>
<name>A0ABN9BEW6_9NEOB</name>
<dbReference type="EMBL" id="CATNWA010003753">
    <property type="protein sequence ID" value="CAI9546148.1"/>
    <property type="molecule type" value="Genomic_DNA"/>
</dbReference>
<proteinExistence type="predicted"/>
<feature type="non-terminal residue" evidence="1">
    <location>
        <position position="1"/>
    </location>
</feature>
<evidence type="ECO:0000313" key="2">
    <source>
        <dbReference type="Proteomes" id="UP001162483"/>
    </source>
</evidence>
<comment type="caution">
    <text evidence="1">The sequence shown here is derived from an EMBL/GenBank/DDBJ whole genome shotgun (WGS) entry which is preliminary data.</text>
</comment>
<protein>
    <submittedName>
        <fullName evidence="1">Uncharacterized protein</fullName>
    </submittedName>
</protein>
<sequence>ALPAPPFATVAVNHWVLAGDYSPAPEDYRGSLTGRRAALFTNSPLPCWLGHTALNV</sequence>
<organism evidence="1 2">
    <name type="scientific">Staurois parvus</name>
    <dbReference type="NCBI Taxonomy" id="386267"/>
    <lineage>
        <taxon>Eukaryota</taxon>
        <taxon>Metazoa</taxon>
        <taxon>Chordata</taxon>
        <taxon>Craniata</taxon>
        <taxon>Vertebrata</taxon>
        <taxon>Euteleostomi</taxon>
        <taxon>Amphibia</taxon>
        <taxon>Batrachia</taxon>
        <taxon>Anura</taxon>
        <taxon>Neobatrachia</taxon>
        <taxon>Ranoidea</taxon>
        <taxon>Ranidae</taxon>
        <taxon>Staurois</taxon>
    </lineage>
</organism>
<dbReference type="Proteomes" id="UP001162483">
    <property type="component" value="Unassembled WGS sequence"/>
</dbReference>
<gene>
    <name evidence="1" type="ORF">SPARVUS_LOCUS2792123</name>
</gene>
<evidence type="ECO:0000313" key="1">
    <source>
        <dbReference type="EMBL" id="CAI9546148.1"/>
    </source>
</evidence>
<accession>A0ABN9BEW6</accession>